<dbReference type="PANTHER" id="PTHR47643:SF2">
    <property type="entry name" value="TPR DOMAIN PROTEIN (AFU_ORTHOLOGUE AFUA_5G12710)"/>
    <property type="match status" value="1"/>
</dbReference>
<dbReference type="Proteomes" id="UP000053477">
    <property type="component" value="Unassembled WGS sequence"/>
</dbReference>
<sequence length="275" mass="31019">MAIREPFYVGGVFSGPSKMPFVKVDSPSDIIFVNPDDPILRGVSWNGNTFVPASGQMGRPKTGLDWKNWGKLKFKSSRWFSSAICFTKCMELGNEVEVSRLNRSEIYLRMGWNNSAFHDAKLALHSGTLDDSMQLKAIVRMLKAQYAMGQSDKVLDMAQLRPEDSTIAEWVLKARKRKEDQVSGNFDWDRLCKEAKGRSYSPDIGDFVGPVEVGVRNGPIEMRGMFVTRDVKIGEILIFEKPIPPCYYKEICSAEITIHHGSRYRVVQSIVTLPA</sequence>
<proteinExistence type="predicted"/>
<dbReference type="InterPro" id="IPR053209">
    <property type="entry name" value="Gramillin-biosynth_MTr"/>
</dbReference>
<dbReference type="PANTHER" id="PTHR47643">
    <property type="entry name" value="TPR DOMAIN PROTEIN (AFU_ORTHOLOGUE AFUA_5G12710)"/>
    <property type="match status" value="1"/>
</dbReference>
<reference evidence="1 2" key="1">
    <citation type="submission" date="2015-04" db="EMBL/GenBank/DDBJ databases">
        <title>Complete genome sequence of Schizopora paradoxa KUC8140, a cosmopolitan wood degrader in East Asia.</title>
        <authorList>
            <consortium name="DOE Joint Genome Institute"/>
            <person name="Min B."/>
            <person name="Park H."/>
            <person name="Jang Y."/>
            <person name="Kim J.-J."/>
            <person name="Kim K.H."/>
            <person name="Pangilinan J."/>
            <person name="Lipzen A."/>
            <person name="Riley R."/>
            <person name="Grigoriev I.V."/>
            <person name="Spatafora J.W."/>
            <person name="Choi I.-G."/>
        </authorList>
    </citation>
    <scope>NUCLEOTIDE SEQUENCE [LARGE SCALE GENOMIC DNA]</scope>
    <source>
        <strain evidence="1 2">KUC8140</strain>
    </source>
</reference>
<evidence type="ECO:0008006" key="3">
    <source>
        <dbReference type="Google" id="ProtNLM"/>
    </source>
</evidence>
<dbReference type="SUPFAM" id="SSF48452">
    <property type="entry name" value="TPR-like"/>
    <property type="match status" value="1"/>
</dbReference>
<name>A0A0H2RE52_9AGAM</name>
<gene>
    <name evidence="1" type="ORF">SCHPADRAFT_537606</name>
</gene>
<organism evidence="1 2">
    <name type="scientific">Schizopora paradoxa</name>
    <dbReference type="NCBI Taxonomy" id="27342"/>
    <lineage>
        <taxon>Eukaryota</taxon>
        <taxon>Fungi</taxon>
        <taxon>Dikarya</taxon>
        <taxon>Basidiomycota</taxon>
        <taxon>Agaricomycotina</taxon>
        <taxon>Agaricomycetes</taxon>
        <taxon>Hymenochaetales</taxon>
        <taxon>Schizoporaceae</taxon>
        <taxon>Schizopora</taxon>
    </lineage>
</organism>
<dbReference type="STRING" id="27342.A0A0H2RE52"/>
<evidence type="ECO:0000313" key="1">
    <source>
        <dbReference type="EMBL" id="KLO10059.1"/>
    </source>
</evidence>
<dbReference type="OrthoDB" id="438641at2759"/>
<evidence type="ECO:0000313" key="2">
    <source>
        <dbReference type="Proteomes" id="UP000053477"/>
    </source>
</evidence>
<dbReference type="EMBL" id="KQ086037">
    <property type="protein sequence ID" value="KLO10059.1"/>
    <property type="molecule type" value="Genomic_DNA"/>
</dbReference>
<dbReference type="InterPro" id="IPR011990">
    <property type="entry name" value="TPR-like_helical_dom_sf"/>
</dbReference>
<dbReference type="AlphaFoldDB" id="A0A0H2RE52"/>
<protein>
    <recommendedName>
        <fullName evidence="3">SET domain-containing protein</fullName>
    </recommendedName>
</protein>
<dbReference type="InParanoid" id="A0A0H2RE52"/>
<dbReference type="Gene3D" id="1.25.40.10">
    <property type="entry name" value="Tetratricopeptide repeat domain"/>
    <property type="match status" value="1"/>
</dbReference>
<accession>A0A0H2RE52</accession>
<keyword evidence="2" id="KW-1185">Reference proteome</keyword>